<proteinExistence type="predicted"/>
<dbReference type="RefSeq" id="WP_076757108.1">
    <property type="nucleotide sequence ID" value="NZ_FTPL01000001.1"/>
</dbReference>
<dbReference type="GO" id="GO:0005737">
    <property type="term" value="C:cytoplasm"/>
    <property type="evidence" value="ECO:0007669"/>
    <property type="project" value="UniProtKB-SubCell"/>
</dbReference>
<dbReference type="GO" id="GO:0000156">
    <property type="term" value="F:phosphorelay response regulator activity"/>
    <property type="evidence" value="ECO:0007669"/>
    <property type="project" value="TreeGrafter"/>
</dbReference>
<dbReference type="STRING" id="550447.SAMN05428946_0872"/>
<accession>A0A1U7PKP6</accession>
<dbReference type="GO" id="GO:0003700">
    <property type="term" value="F:DNA-binding transcription factor activity"/>
    <property type="evidence" value="ECO:0007669"/>
    <property type="project" value="InterPro"/>
</dbReference>
<sequence>MLNVLIVEDDFRVAQIHEGYLGKVNEVNLVGKAKNALEALKLLEEYETDLILLDVYMPDQLGTDLLATIRNKYTGIHIILITASDHIDHVRKAIEFGVFRYLSKPIEMDQFIGVIEEVKDRTALLHRGRVDEHTINKLFGGESEQEEILPSGIDALTLKKVTELIKQHPEGLNSEQAGTLLGTSRTTARRYLEYLVSTGCANSESIYGLVGRPERKYFYDGQ</sequence>
<evidence type="ECO:0000256" key="8">
    <source>
        <dbReference type="ARBA" id="ARBA00023163"/>
    </source>
</evidence>
<dbReference type="PIRSF" id="PIRSF006171">
    <property type="entry name" value="RR_citrat_malat"/>
    <property type="match status" value="1"/>
</dbReference>
<keyword evidence="4" id="KW-0902">Two-component regulatory system</keyword>
<evidence type="ECO:0000256" key="6">
    <source>
        <dbReference type="ARBA" id="ARBA00023125"/>
    </source>
</evidence>
<name>A0A1U7PKP6_9BACI</name>
<comment type="subcellular location">
    <subcellularLocation>
        <location evidence="1">Cytoplasm</location>
    </subcellularLocation>
</comment>
<evidence type="ECO:0000256" key="9">
    <source>
        <dbReference type="PROSITE-ProRule" id="PRU00169"/>
    </source>
</evidence>
<protein>
    <submittedName>
        <fullName evidence="11">Two-component system, CitB family, response regulator CitT</fullName>
    </submittedName>
</protein>
<keyword evidence="8" id="KW-0804">Transcription</keyword>
<dbReference type="InterPro" id="IPR011006">
    <property type="entry name" value="CheY-like_superfamily"/>
</dbReference>
<dbReference type="EMBL" id="FTPL01000001">
    <property type="protein sequence ID" value="SIT72522.1"/>
    <property type="molecule type" value="Genomic_DNA"/>
</dbReference>
<dbReference type="Gene3D" id="3.40.50.2300">
    <property type="match status" value="1"/>
</dbReference>
<evidence type="ECO:0000256" key="1">
    <source>
        <dbReference type="ARBA" id="ARBA00004496"/>
    </source>
</evidence>
<dbReference type="SUPFAM" id="SSF52172">
    <property type="entry name" value="CheY-like"/>
    <property type="match status" value="1"/>
</dbReference>
<evidence type="ECO:0000256" key="4">
    <source>
        <dbReference type="ARBA" id="ARBA00023012"/>
    </source>
</evidence>
<evidence type="ECO:0000256" key="2">
    <source>
        <dbReference type="ARBA" id="ARBA00022490"/>
    </source>
</evidence>
<organism evidence="11 12">
    <name type="scientific">Edaphobacillus lindanitolerans</name>
    <dbReference type="NCBI Taxonomy" id="550447"/>
    <lineage>
        <taxon>Bacteria</taxon>
        <taxon>Bacillati</taxon>
        <taxon>Bacillota</taxon>
        <taxon>Bacilli</taxon>
        <taxon>Bacillales</taxon>
        <taxon>Bacillaceae</taxon>
        <taxon>Edaphobacillus</taxon>
    </lineage>
</organism>
<keyword evidence="12" id="KW-1185">Reference proteome</keyword>
<evidence type="ECO:0000313" key="11">
    <source>
        <dbReference type="EMBL" id="SIT72522.1"/>
    </source>
</evidence>
<dbReference type="InterPro" id="IPR001789">
    <property type="entry name" value="Sig_transdc_resp-reg_receiver"/>
</dbReference>
<evidence type="ECO:0000256" key="5">
    <source>
        <dbReference type="ARBA" id="ARBA00023015"/>
    </source>
</evidence>
<dbReference type="OrthoDB" id="9759232at2"/>
<dbReference type="Pfam" id="PF20714">
    <property type="entry name" value="HTH_64"/>
    <property type="match status" value="1"/>
</dbReference>
<dbReference type="InterPro" id="IPR024187">
    <property type="entry name" value="Sig_transdc_resp-reg_cit/mal"/>
</dbReference>
<evidence type="ECO:0000256" key="7">
    <source>
        <dbReference type="ARBA" id="ARBA00023159"/>
    </source>
</evidence>
<dbReference type="InterPro" id="IPR048714">
    <property type="entry name" value="DpiA-like_HTH"/>
</dbReference>
<dbReference type="PANTHER" id="PTHR45526">
    <property type="entry name" value="TRANSCRIPTIONAL REGULATORY PROTEIN DPIA"/>
    <property type="match status" value="1"/>
</dbReference>
<dbReference type="PANTHER" id="PTHR45526:SF6">
    <property type="entry name" value="TRANSCRIPTIONAL REGULATORY PROTEIN CITT"/>
    <property type="match status" value="1"/>
</dbReference>
<gene>
    <name evidence="11" type="ORF">SAMN05428946_0872</name>
</gene>
<dbReference type="AlphaFoldDB" id="A0A1U7PKP6"/>
<keyword evidence="6" id="KW-0238">DNA-binding</keyword>
<reference evidence="12" key="1">
    <citation type="submission" date="2017-01" db="EMBL/GenBank/DDBJ databases">
        <authorList>
            <person name="Varghese N."/>
            <person name="Submissions S."/>
        </authorList>
    </citation>
    <scope>NUCLEOTIDE SEQUENCE [LARGE SCALE GENOMIC DNA]</scope>
    <source>
        <strain evidence="12">MNA4</strain>
    </source>
</reference>
<keyword evidence="7" id="KW-0010">Activator</keyword>
<evidence type="ECO:0000313" key="12">
    <source>
        <dbReference type="Proteomes" id="UP000187550"/>
    </source>
</evidence>
<dbReference type="Proteomes" id="UP000187550">
    <property type="component" value="Unassembled WGS sequence"/>
</dbReference>
<keyword evidence="3 9" id="KW-0597">Phosphoprotein</keyword>
<dbReference type="GO" id="GO:0003677">
    <property type="term" value="F:DNA binding"/>
    <property type="evidence" value="ECO:0007669"/>
    <property type="project" value="UniProtKB-KW"/>
</dbReference>
<dbReference type="Pfam" id="PF00072">
    <property type="entry name" value="Response_reg"/>
    <property type="match status" value="1"/>
</dbReference>
<feature type="modified residue" description="4-aspartylphosphate" evidence="9">
    <location>
        <position position="54"/>
    </location>
</feature>
<feature type="domain" description="Response regulatory" evidence="10">
    <location>
        <begin position="3"/>
        <end position="119"/>
    </location>
</feature>
<keyword evidence="5" id="KW-0805">Transcription regulation</keyword>
<dbReference type="SMART" id="SM00448">
    <property type="entry name" value="REC"/>
    <property type="match status" value="1"/>
</dbReference>
<keyword evidence="2" id="KW-0963">Cytoplasm</keyword>
<dbReference type="PROSITE" id="PS50110">
    <property type="entry name" value="RESPONSE_REGULATORY"/>
    <property type="match status" value="1"/>
</dbReference>
<evidence type="ECO:0000259" key="10">
    <source>
        <dbReference type="PROSITE" id="PS50110"/>
    </source>
</evidence>
<evidence type="ECO:0000256" key="3">
    <source>
        <dbReference type="ARBA" id="ARBA00022553"/>
    </source>
</evidence>
<dbReference type="InterPro" id="IPR051271">
    <property type="entry name" value="2C-system_Tx_regulators"/>
</dbReference>